<keyword evidence="1" id="KW-0732">Signal</keyword>
<proteinExistence type="predicted"/>
<evidence type="ECO:0000256" key="1">
    <source>
        <dbReference type="SAM" id="SignalP"/>
    </source>
</evidence>
<accession>A0A937X8R9</accession>
<gene>
    <name evidence="2" type="ORF">FJZ00_11075</name>
</gene>
<name>A0A937X8R9_9BACT</name>
<reference evidence="2 3" key="1">
    <citation type="submission" date="2019-03" db="EMBL/GenBank/DDBJ databases">
        <title>Lake Tanganyika Metagenome-Assembled Genomes (MAGs).</title>
        <authorList>
            <person name="Tran P."/>
        </authorList>
    </citation>
    <scope>NUCLEOTIDE SEQUENCE [LARGE SCALE GENOMIC DNA]</scope>
    <source>
        <strain evidence="2">K_DeepCast_65m_m2_236</strain>
    </source>
</reference>
<dbReference type="EMBL" id="VGJX01000678">
    <property type="protein sequence ID" value="MBM3275686.1"/>
    <property type="molecule type" value="Genomic_DNA"/>
</dbReference>
<dbReference type="AlphaFoldDB" id="A0A937X8R9"/>
<feature type="signal peptide" evidence="1">
    <location>
        <begin position="1"/>
        <end position="28"/>
    </location>
</feature>
<evidence type="ECO:0000313" key="2">
    <source>
        <dbReference type="EMBL" id="MBM3275686.1"/>
    </source>
</evidence>
<sequence>MARLHTVFGLAVAALVSACGSVPGPAGALQGGSGDATLTESATRGRFSGLQVLGIEPLPVRCPCFELKAEATNKKGLTHVVIHFERIGAGEETDLRIQSVQVDNGSMRDSERVHLARALAAVARKPAEDSKTIKAVARAILLEELE</sequence>
<comment type="caution">
    <text evidence="2">The sequence shown here is derived from an EMBL/GenBank/DDBJ whole genome shotgun (WGS) entry which is preliminary data.</text>
</comment>
<evidence type="ECO:0000313" key="3">
    <source>
        <dbReference type="Proteomes" id="UP000703893"/>
    </source>
</evidence>
<feature type="chain" id="PRO_5037266329" description="TonB C-terminal domain-containing protein" evidence="1">
    <location>
        <begin position="29"/>
        <end position="146"/>
    </location>
</feature>
<organism evidence="2 3">
    <name type="scientific">Candidatus Tanganyikabacteria bacterium</name>
    <dbReference type="NCBI Taxonomy" id="2961651"/>
    <lineage>
        <taxon>Bacteria</taxon>
        <taxon>Bacillati</taxon>
        <taxon>Candidatus Sericytochromatia</taxon>
        <taxon>Candidatus Tanganyikabacteria</taxon>
    </lineage>
</organism>
<protein>
    <recommendedName>
        <fullName evidence="4">TonB C-terminal domain-containing protein</fullName>
    </recommendedName>
</protein>
<dbReference type="PROSITE" id="PS51257">
    <property type="entry name" value="PROKAR_LIPOPROTEIN"/>
    <property type="match status" value="1"/>
</dbReference>
<dbReference type="Proteomes" id="UP000703893">
    <property type="component" value="Unassembled WGS sequence"/>
</dbReference>
<evidence type="ECO:0008006" key="4">
    <source>
        <dbReference type="Google" id="ProtNLM"/>
    </source>
</evidence>